<feature type="compositionally biased region" description="Acidic residues" evidence="1">
    <location>
        <begin position="134"/>
        <end position="168"/>
    </location>
</feature>
<feature type="compositionally biased region" description="Gly residues" evidence="1">
    <location>
        <begin position="190"/>
        <end position="200"/>
    </location>
</feature>
<comment type="caution">
    <text evidence="2">The sequence shown here is derived from an EMBL/GenBank/DDBJ whole genome shotgun (WGS) entry which is preliminary data.</text>
</comment>
<protein>
    <submittedName>
        <fullName evidence="2">Uncharacterized protein</fullName>
    </submittedName>
</protein>
<reference evidence="2 3" key="1">
    <citation type="journal article" date="2020" name="IScience">
        <title>Genome Sequencing of the Endangered Kingdonia uniflora (Circaeasteraceae, Ranunculales) Reveals Potential Mechanisms of Evolutionary Specialization.</title>
        <authorList>
            <person name="Sun Y."/>
            <person name="Deng T."/>
            <person name="Zhang A."/>
            <person name="Moore M.J."/>
            <person name="Landis J.B."/>
            <person name="Lin N."/>
            <person name="Zhang H."/>
            <person name="Zhang X."/>
            <person name="Huang J."/>
            <person name="Zhang X."/>
            <person name="Sun H."/>
            <person name="Wang H."/>
        </authorList>
    </citation>
    <scope>NUCLEOTIDE SEQUENCE [LARGE SCALE GENOMIC DNA]</scope>
    <source>
        <strain evidence="2">TB1705</strain>
        <tissue evidence="2">Leaf</tissue>
    </source>
</reference>
<evidence type="ECO:0000313" key="2">
    <source>
        <dbReference type="EMBL" id="KAF6164972.1"/>
    </source>
</evidence>
<dbReference type="AlphaFoldDB" id="A0A7J7NDB4"/>
<sequence length="345" mass="39237">MQYWFYEYCGVGHPIVKEDVKYSVYPRLRAWEMRNRKKTNDQVLLTRSPGNREVGHLLADSQRMRNINIFGPTALKAGITPVVVTPVSVHSLSQDFSFPEKSVRDAQRLKELTDELAIAYRQIDSIDHQLYAHEEEEENSEEEEEEEEKEKEEEEEEEEETSVEDGGDGDSNRGDGGDGEPVTKRPRLDGGIGGDGGGGVIYYSTHSSQDGDGIPTIVNLAKHEEFKQYVMETTNIFEAEEEIEFEDSTQYSNNLDPIVVAMEWPTVYEDGLRNNNKSRPLDVEETIRRKFGIDLSYWNFMECMDYMYGKDCGSYGEGYFKMPALVDKLLIANPSSIIACSSDPL</sequence>
<name>A0A7J7NDB4_9MAGN</name>
<organism evidence="2 3">
    <name type="scientific">Kingdonia uniflora</name>
    <dbReference type="NCBI Taxonomy" id="39325"/>
    <lineage>
        <taxon>Eukaryota</taxon>
        <taxon>Viridiplantae</taxon>
        <taxon>Streptophyta</taxon>
        <taxon>Embryophyta</taxon>
        <taxon>Tracheophyta</taxon>
        <taxon>Spermatophyta</taxon>
        <taxon>Magnoliopsida</taxon>
        <taxon>Ranunculales</taxon>
        <taxon>Circaeasteraceae</taxon>
        <taxon>Kingdonia</taxon>
    </lineage>
</organism>
<gene>
    <name evidence="2" type="ORF">GIB67_005341</name>
</gene>
<evidence type="ECO:0000256" key="1">
    <source>
        <dbReference type="SAM" id="MobiDB-lite"/>
    </source>
</evidence>
<keyword evidence="3" id="KW-1185">Reference proteome</keyword>
<feature type="compositionally biased region" description="Basic and acidic residues" evidence="1">
    <location>
        <begin position="170"/>
        <end position="188"/>
    </location>
</feature>
<proteinExistence type="predicted"/>
<evidence type="ECO:0000313" key="3">
    <source>
        <dbReference type="Proteomes" id="UP000541444"/>
    </source>
</evidence>
<accession>A0A7J7NDB4</accession>
<dbReference type="Proteomes" id="UP000541444">
    <property type="component" value="Unassembled WGS sequence"/>
</dbReference>
<feature type="region of interest" description="Disordered" evidence="1">
    <location>
        <begin position="133"/>
        <end position="201"/>
    </location>
</feature>
<dbReference type="EMBL" id="JACGCM010000868">
    <property type="protein sequence ID" value="KAF6164972.1"/>
    <property type="molecule type" value="Genomic_DNA"/>
</dbReference>